<protein>
    <submittedName>
        <fullName evidence="1">Uncharacterized protein</fullName>
    </submittedName>
</protein>
<evidence type="ECO:0000313" key="1">
    <source>
        <dbReference type="EMBL" id="KTB45305.1"/>
    </source>
</evidence>
<dbReference type="EMBL" id="LATX01000727">
    <property type="protein sequence ID" value="KTB45305.1"/>
    <property type="molecule type" value="Genomic_DNA"/>
</dbReference>
<evidence type="ECO:0000313" key="2">
    <source>
        <dbReference type="Proteomes" id="UP000054988"/>
    </source>
</evidence>
<organism evidence="1 2">
    <name type="scientific">Moniliophthora roreri</name>
    <name type="common">Frosty pod rot fungus</name>
    <name type="synonym">Monilia roreri</name>
    <dbReference type="NCBI Taxonomy" id="221103"/>
    <lineage>
        <taxon>Eukaryota</taxon>
        <taxon>Fungi</taxon>
        <taxon>Dikarya</taxon>
        <taxon>Basidiomycota</taxon>
        <taxon>Agaricomycotina</taxon>
        <taxon>Agaricomycetes</taxon>
        <taxon>Agaricomycetidae</taxon>
        <taxon>Agaricales</taxon>
        <taxon>Marasmiineae</taxon>
        <taxon>Marasmiaceae</taxon>
        <taxon>Moniliophthora</taxon>
    </lineage>
</organism>
<accession>A0A0W0G9R1</accession>
<dbReference type="AlphaFoldDB" id="A0A0W0G9R1"/>
<gene>
    <name evidence="1" type="ORF">WG66_2116</name>
</gene>
<name>A0A0W0G9R1_MONRR</name>
<reference evidence="1 2" key="1">
    <citation type="submission" date="2015-12" db="EMBL/GenBank/DDBJ databases">
        <title>Draft genome sequence of Moniliophthora roreri, the causal agent of frosty pod rot of cacao.</title>
        <authorList>
            <person name="Aime M.C."/>
            <person name="Diaz-Valderrama J.R."/>
            <person name="Kijpornyongpan T."/>
            <person name="Phillips-Mora W."/>
        </authorList>
    </citation>
    <scope>NUCLEOTIDE SEQUENCE [LARGE SCALE GENOMIC DNA]</scope>
    <source>
        <strain evidence="1 2">MCA 2952</strain>
    </source>
</reference>
<sequence>MRKEKEREKRTKKFLGRTNTFIFIPYFFAC</sequence>
<proteinExistence type="predicted"/>
<comment type="caution">
    <text evidence="1">The sequence shown here is derived from an EMBL/GenBank/DDBJ whole genome shotgun (WGS) entry which is preliminary data.</text>
</comment>
<dbReference type="Proteomes" id="UP000054988">
    <property type="component" value="Unassembled WGS sequence"/>
</dbReference>